<accession>A0ABW2AHM8</accession>
<dbReference type="InterPro" id="IPR035906">
    <property type="entry name" value="MetI-like_sf"/>
</dbReference>
<sequence>MTGVPVAAPATTPKRGGGRRSPSRIGFLLVTIGLPMVVYLALVIWPFLQAIYYSLTDWGGFTASMNFIGLDNYSYIFTDGIFP</sequence>
<comment type="subcellular location">
    <subcellularLocation>
        <location evidence="1">Cell membrane</location>
        <topology evidence="1">Multi-pass membrane protein</topology>
    </subcellularLocation>
</comment>
<dbReference type="RefSeq" id="WP_382402200.1">
    <property type="nucleotide sequence ID" value="NZ_JBHSWH010000001.1"/>
</dbReference>
<evidence type="ECO:0000256" key="4">
    <source>
        <dbReference type="ARBA" id="ARBA00022692"/>
    </source>
</evidence>
<feature type="transmembrane region" description="Helical" evidence="8">
    <location>
        <begin position="25"/>
        <end position="48"/>
    </location>
</feature>
<dbReference type="PANTHER" id="PTHR30193">
    <property type="entry name" value="ABC TRANSPORTER PERMEASE PROTEIN"/>
    <property type="match status" value="1"/>
</dbReference>
<dbReference type="EMBL" id="JBHSWH010000001">
    <property type="protein sequence ID" value="MFC6706285.1"/>
    <property type="molecule type" value="Genomic_DNA"/>
</dbReference>
<keyword evidence="3" id="KW-1003">Cell membrane</keyword>
<keyword evidence="2" id="KW-0813">Transport</keyword>
<evidence type="ECO:0000256" key="7">
    <source>
        <dbReference type="SAM" id="MobiDB-lite"/>
    </source>
</evidence>
<dbReference type="SUPFAM" id="SSF161098">
    <property type="entry name" value="MetI-like"/>
    <property type="match status" value="1"/>
</dbReference>
<dbReference type="InterPro" id="IPR051393">
    <property type="entry name" value="ABC_transporter_permease"/>
</dbReference>
<feature type="region of interest" description="Disordered" evidence="7">
    <location>
        <begin position="1"/>
        <end position="21"/>
    </location>
</feature>
<evidence type="ECO:0000256" key="6">
    <source>
        <dbReference type="ARBA" id="ARBA00023136"/>
    </source>
</evidence>
<protein>
    <recommendedName>
        <fullName evidence="11">Sugar ABC transporter permease</fullName>
    </recommendedName>
</protein>
<proteinExistence type="predicted"/>
<name>A0ABW2AHM8_9MICO</name>
<dbReference type="Gene3D" id="1.10.3720.10">
    <property type="entry name" value="MetI-like"/>
    <property type="match status" value="1"/>
</dbReference>
<comment type="caution">
    <text evidence="9">The sequence shown here is derived from an EMBL/GenBank/DDBJ whole genome shotgun (WGS) entry which is preliminary data.</text>
</comment>
<keyword evidence="5 8" id="KW-1133">Transmembrane helix</keyword>
<dbReference type="Proteomes" id="UP001596298">
    <property type="component" value="Unassembled WGS sequence"/>
</dbReference>
<evidence type="ECO:0000256" key="2">
    <source>
        <dbReference type="ARBA" id="ARBA00022448"/>
    </source>
</evidence>
<keyword evidence="10" id="KW-1185">Reference proteome</keyword>
<evidence type="ECO:0000313" key="9">
    <source>
        <dbReference type="EMBL" id="MFC6706285.1"/>
    </source>
</evidence>
<evidence type="ECO:0008006" key="11">
    <source>
        <dbReference type="Google" id="ProtNLM"/>
    </source>
</evidence>
<keyword evidence="4 8" id="KW-0812">Transmembrane</keyword>
<evidence type="ECO:0000256" key="8">
    <source>
        <dbReference type="SAM" id="Phobius"/>
    </source>
</evidence>
<evidence type="ECO:0000256" key="5">
    <source>
        <dbReference type="ARBA" id="ARBA00022989"/>
    </source>
</evidence>
<organism evidence="9 10">
    <name type="scientific">Flexivirga alba</name>
    <dbReference type="NCBI Taxonomy" id="702742"/>
    <lineage>
        <taxon>Bacteria</taxon>
        <taxon>Bacillati</taxon>
        <taxon>Actinomycetota</taxon>
        <taxon>Actinomycetes</taxon>
        <taxon>Micrococcales</taxon>
        <taxon>Dermacoccaceae</taxon>
        <taxon>Flexivirga</taxon>
    </lineage>
</organism>
<gene>
    <name evidence="9" type="ORF">ACFQDH_13705</name>
</gene>
<evidence type="ECO:0000256" key="3">
    <source>
        <dbReference type="ARBA" id="ARBA00022475"/>
    </source>
</evidence>
<evidence type="ECO:0000313" key="10">
    <source>
        <dbReference type="Proteomes" id="UP001596298"/>
    </source>
</evidence>
<dbReference type="PANTHER" id="PTHR30193:SF41">
    <property type="entry name" value="DIACETYLCHITOBIOSE UPTAKE SYSTEM PERMEASE PROTEIN NGCF"/>
    <property type="match status" value="1"/>
</dbReference>
<keyword evidence="6 8" id="KW-0472">Membrane</keyword>
<evidence type="ECO:0000256" key="1">
    <source>
        <dbReference type="ARBA" id="ARBA00004651"/>
    </source>
</evidence>
<reference evidence="10" key="1">
    <citation type="journal article" date="2019" name="Int. J. Syst. Evol. Microbiol.">
        <title>The Global Catalogue of Microorganisms (GCM) 10K type strain sequencing project: providing services to taxonomists for standard genome sequencing and annotation.</title>
        <authorList>
            <consortium name="The Broad Institute Genomics Platform"/>
            <consortium name="The Broad Institute Genome Sequencing Center for Infectious Disease"/>
            <person name="Wu L."/>
            <person name="Ma J."/>
        </authorList>
    </citation>
    <scope>NUCLEOTIDE SEQUENCE [LARGE SCALE GENOMIC DNA]</scope>
    <source>
        <strain evidence="10">CCUG 58127</strain>
    </source>
</reference>